<evidence type="ECO:0000256" key="4">
    <source>
        <dbReference type="SAM" id="MobiDB-lite"/>
    </source>
</evidence>
<keyword evidence="7" id="KW-1185">Reference proteome</keyword>
<reference evidence="7" key="1">
    <citation type="journal article" date="2019" name="Int. J. Syst. Evol. Microbiol.">
        <title>The Global Catalogue of Microorganisms (GCM) 10K type strain sequencing project: providing services to taxonomists for standard genome sequencing and annotation.</title>
        <authorList>
            <consortium name="The Broad Institute Genomics Platform"/>
            <consortium name="The Broad Institute Genome Sequencing Center for Infectious Disease"/>
            <person name="Wu L."/>
            <person name="Ma J."/>
        </authorList>
    </citation>
    <scope>NUCLEOTIDE SEQUENCE [LARGE SCALE GENOMIC DNA]</scope>
    <source>
        <strain evidence="7">CGMCC 4.7132</strain>
    </source>
</reference>
<dbReference type="InterPro" id="IPR057326">
    <property type="entry name" value="KR_dom"/>
</dbReference>
<evidence type="ECO:0000259" key="5">
    <source>
        <dbReference type="SMART" id="SM00822"/>
    </source>
</evidence>
<comment type="similarity">
    <text evidence="1 3">Belongs to the short-chain dehydrogenases/reductases (SDR) family.</text>
</comment>
<protein>
    <submittedName>
        <fullName evidence="6">Oxidoreductase</fullName>
    </submittedName>
</protein>
<evidence type="ECO:0000313" key="6">
    <source>
        <dbReference type="EMBL" id="MFC4531791.1"/>
    </source>
</evidence>
<evidence type="ECO:0000256" key="1">
    <source>
        <dbReference type="ARBA" id="ARBA00006484"/>
    </source>
</evidence>
<dbReference type="RefSeq" id="WP_380840463.1">
    <property type="nucleotide sequence ID" value="NZ_JBHSFP010000007.1"/>
</dbReference>
<proteinExistence type="inferred from homology"/>
<dbReference type="SMART" id="SM00822">
    <property type="entry name" value="PKS_KR"/>
    <property type="match status" value="1"/>
</dbReference>
<dbReference type="Pfam" id="PF00106">
    <property type="entry name" value="adh_short"/>
    <property type="match status" value="1"/>
</dbReference>
<dbReference type="NCBIfam" id="NF004824">
    <property type="entry name" value="PRK06180.1"/>
    <property type="match status" value="1"/>
</dbReference>
<dbReference type="CDD" id="cd05374">
    <property type="entry name" value="17beta-HSD-like_SDR_c"/>
    <property type="match status" value="1"/>
</dbReference>
<keyword evidence="2" id="KW-0560">Oxidoreductase</keyword>
<dbReference type="Gene3D" id="3.40.50.720">
    <property type="entry name" value="NAD(P)-binding Rossmann-like Domain"/>
    <property type="match status" value="1"/>
</dbReference>
<dbReference type="Proteomes" id="UP001596004">
    <property type="component" value="Unassembled WGS sequence"/>
</dbReference>
<name>A0ABV9CF53_9ACTN</name>
<feature type="region of interest" description="Disordered" evidence="4">
    <location>
        <begin position="260"/>
        <end position="279"/>
    </location>
</feature>
<evidence type="ECO:0000313" key="7">
    <source>
        <dbReference type="Proteomes" id="UP001596004"/>
    </source>
</evidence>
<dbReference type="InterPro" id="IPR051911">
    <property type="entry name" value="SDR_oxidoreductase"/>
</dbReference>
<dbReference type="InterPro" id="IPR036291">
    <property type="entry name" value="NAD(P)-bd_dom_sf"/>
</dbReference>
<dbReference type="InterPro" id="IPR002347">
    <property type="entry name" value="SDR_fam"/>
</dbReference>
<evidence type="ECO:0000256" key="2">
    <source>
        <dbReference type="ARBA" id="ARBA00023002"/>
    </source>
</evidence>
<sequence length="279" mass="29543">MSQVWLITGSSRGLGRELAEAVLVAGHRLVATARRPEVLDDLVLRHGDRVRAVALDVTDAAAARAAVRTAVEEFGSLDVVVNNAGYGAISAIEETSDEDLRTQIETNLFGVVNVTKAALPVLRGQRSGHVIQIASVSGRVAVMPGIGAYQMAKFAVAGFSECLSMEMRPFGVKVTIVEPGAMRTDWVAASARAAQATENYDQTVGEAARLFAAYSGNELVDPARVARAVVDLACTDEPPLRLLLGSDAVEIAGNAAKARATEDEKWSDVSRSVDFRPAP</sequence>
<dbReference type="SUPFAM" id="SSF51735">
    <property type="entry name" value="NAD(P)-binding Rossmann-fold domains"/>
    <property type="match status" value="1"/>
</dbReference>
<feature type="domain" description="Ketoreductase" evidence="5">
    <location>
        <begin position="3"/>
        <end position="185"/>
    </location>
</feature>
<evidence type="ECO:0000256" key="3">
    <source>
        <dbReference type="RuleBase" id="RU000363"/>
    </source>
</evidence>
<dbReference type="NCBIfam" id="NF006114">
    <property type="entry name" value="PRK08263.1"/>
    <property type="match status" value="1"/>
</dbReference>
<accession>A0ABV9CF53</accession>
<dbReference type="PRINTS" id="PR00081">
    <property type="entry name" value="GDHRDH"/>
</dbReference>
<gene>
    <name evidence="6" type="ORF">ACFO60_13530</name>
</gene>
<dbReference type="EMBL" id="JBHSFP010000007">
    <property type="protein sequence ID" value="MFC4531791.1"/>
    <property type="molecule type" value="Genomic_DNA"/>
</dbReference>
<comment type="caution">
    <text evidence="6">The sequence shown here is derived from an EMBL/GenBank/DDBJ whole genome shotgun (WGS) entry which is preliminary data.</text>
</comment>
<dbReference type="PANTHER" id="PTHR43976:SF16">
    <property type="entry name" value="SHORT-CHAIN DEHYDROGENASE_REDUCTASE FAMILY PROTEIN"/>
    <property type="match status" value="1"/>
</dbReference>
<dbReference type="PANTHER" id="PTHR43976">
    <property type="entry name" value="SHORT CHAIN DEHYDROGENASE"/>
    <property type="match status" value="1"/>
</dbReference>
<dbReference type="PRINTS" id="PR00080">
    <property type="entry name" value="SDRFAMILY"/>
</dbReference>
<organism evidence="6 7">
    <name type="scientific">Sphaerisporangium dianthi</name>
    <dbReference type="NCBI Taxonomy" id="1436120"/>
    <lineage>
        <taxon>Bacteria</taxon>
        <taxon>Bacillati</taxon>
        <taxon>Actinomycetota</taxon>
        <taxon>Actinomycetes</taxon>
        <taxon>Streptosporangiales</taxon>
        <taxon>Streptosporangiaceae</taxon>
        <taxon>Sphaerisporangium</taxon>
    </lineage>
</organism>